<reference evidence="1" key="1">
    <citation type="submission" date="2021-09" db="EMBL/GenBank/DDBJ databases">
        <authorList>
            <consortium name="AG Swart"/>
            <person name="Singh M."/>
            <person name="Singh A."/>
            <person name="Seah K."/>
            <person name="Emmerich C."/>
        </authorList>
    </citation>
    <scope>NUCLEOTIDE SEQUENCE</scope>
    <source>
        <strain evidence="1">ATCC30299</strain>
    </source>
</reference>
<sequence>MNPSKKFLSCEYIDENFYIKSSFGIPYTNVYDQERQNSNEIESNTVMSYNTAKNEFNYDNKTLSIVMNPQTIKSFVIMTSSIPQNIINLSIVNSFLGHKIVRNLSLVLNDLISLKYLDLSGNSIEDRGMNLLKENGDCLARLETFIVCLNHITYKGALLIADFYIFKDPMHIVAGNFNLQKWKKYREAVKAFEMDI</sequence>
<comment type="caution">
    <text evidence="1">The sequence shown here is derived from an EMBL/GenBank/DDBJ whole genome shotgun (WGS) entry which is preliminary data.</text>
</comment>
<dbReference type="SUPFAM" id="SSF52047">
    <property type="entry name" value="RNI-like"/>
    <property type="match status" value="1"/>
</dbReference>
<dbReference type="EMBL" id="CAJZBQ010000004">
    <property type="protein sequence ID" value="CAG9311543.1"/>
    <property type="molecule type" value="Genomic_DNA"/>
</dbReference>
<evidence type="ECO:0000313" key="2">
    <source>
        <dbReference type="Proteomes" id="UP001162131"/>
    </source>
</evidence>
<proteinExistence type="predicted"/>
<keyword evidence="2" id="KW-1185">Reference proteome</keyword>
<dbReference type="InterPro" id="IPR032675">
    <property type="entry name" value="LRR_dom_sf"/>
</dbReference>
<name>A0AAU9ITB7_9CILI</name>
<organism evidence="1 2">
    <name type="scientific">Blepharisma stoltei</name>
    <dbReference type="NCBI Taxonomy" id="1481888"/>
    <lineage>
        <taxon>Eukaryota</taxon>
        <taxon>Sar</taxon>
        <taxon>Alveolata</taxon>
        <taxon>Ciliophora</taxon>
        <taxon>Postciliodesmatophora</taxon>
        <taxon>Heterotrichea</taxon>
        <taxon>Heterotrichida</taxon>
        <taxon>Blepharismidae</taxon>
        <taxon>Blepharisma</taxon>
    </lineage>
</organism>
<dbReference type="InterPro" id="IPR001611">
    <property type="entry name" value="Leu-rich_rpt"/>
</dbReference>
<dbReference type="AlphaFoldDB" id="A0AAU9ITB7"/>
<evidence type="ECO:0000313" key="1">
    <source>
        <dbReference type="EMBL" id="CAG9311543.1"/>
    </source>
</evidence>
<dbReference type="Proteomes" id="UP001162131">
    <property type="component" value="Unassembled WGS sequence"/>
</dbReference>
<accession>A0AAU9ITB7</accession>
<dbReference type="Gene3D" id="3.80.10.10">
    <property type="entry name" value="Ribonuclease Inhibitor"/>
    <property type="match status" value="1"/>
</dbReference>
<protein>
    <submittedName>
        <fullName evidence="1">Uncharacterized protein</fullName>
    </submittedName>
</protein>
<gene>
    <name evidence="1" type="ORF">BSTOLATCC_MIC3832</name>
</gene>
<dbReference type="Pfam" id="PF13516">
    <property type="entry name" value="LRR_6"/>
    <property type="match status" value="1"/>
</dbReference>